<dbReference type="InterPro" id="IPR036412">
    <property type="entry name" value="HAD-like_sf"/>
</dbReference>
<dbReference type="RefSeq" id="WP_107974491.1">
    <property type="nucleotide sequence ID" value="NZ_BMEZ01000002.1"/>
</dbReference>
<dbReference type="Gene3D" id="3.40.50.1000">
    <property type="entry name" value="HAD superfamily/HAD-like"/>
    <property type="match status" value="1"/>
</dbReference>
<evidence type="ECO:0000313" key="1">
    <source>
        <dbReference type="EMBL" id="PTX52016.1"/>
    </source>
</evidence>
<dbReference type="Proteomes" id="UP000244069">
    <property type="component" value="Unassembled WGS sequence"/>
</dbReference>
<reference evidence="1 2" key="1">
    <citation type="submission" date="2018-04" db="EMBL/GenBank/DDBJ databases">
        <title>Genomic Encyclopedia of Archaeal and Bacterial Type Strains, Phase II (KMG-II): from individual species to whole genera.</title>
        <authorList>
            <person name="Goeker M."/>
        </authorList>
    </citation>
    <scope>NUCLEOTIDE SEQUENCE [LARGE SCALE GENOMIC DNA]</scope>
    <source>
        <strain evidence="1 2">DSM 29329</strain>
    </source>
</reference>
<dbReference type="GO" id="GO:0016787">
    <property type="term" value="F:hydrolase activity"/>
    <property type="evidence" value="ECO:0007669"/>
    <property type="project" value="UniProtKB-KW"/>
</dbReference>
<dbReference type="PANTHER" id="PTHR43611">
    <property type="entry name" value="ALPHA-D-GLUCOSE 1-PHOSPHATE PHOSPHATASE"/>
    <property type="match status" value="1"/>
</dbReference>
<dbReference type="SUPFAM" id="SSF56784">
    <property type="entry name" value="HAD-like"/>
    <property type="match status" value="1"/>
</dbReference>
<dbReference type="OrthoDB" id="9807742at2"/>
<organism evidence="1 2">
    <name type="scientific">Allosediminivita pacifica</name>
    <dbReference type="NCBI Taxonomy" id="1267769"/>
    <lineage>
        <taxon>Bacteria</taxon>
        <taxon>Pseudomonadati</taxon>
        <taxon>Pseudomonadota</taxon>
        <taxon>Alphaproteobacteria</taxon>
        <taxon>Rhodobacterales</taxon>
        <taxon>Paracoccaceae</taxon>
        <taxon>Allosediminivita</taxon>
    </lineage>
</organism>
<dbReference type="Pfam" id="PF00702">
    <property type="entry name" value="Hydrolase"/>
    <property type="match status" value="1"/>
</dbReference>
<dbReference type="PANTHER" id="PTHR43611:SF3">
    <property type="entry name" value="FLAVIN MONONUCLEOTIDE HYDROLASE 1, CHLOROPLATIC"/>
    <property type="match status" value="1"/>
</dbReference>
<evidence type="ECO:0000313" key="2">
    <source>
        <dbReference type="Proteomes" id="UP000244069"/>
    </source>
</evidence>
<dbReference type="AlphaFoldDB" id="A0A2T6B7I8"/>
<proteinExistence type="predicted"/>
<dbReference type="InterPro" id="IPR006439">
    <property type="entry name" value="HAD-SF_hydro_IA"/>
</dbReference>
<dbReference type="EMBL" id="QBKN01000002">
    <property type="protein sequence ID" value="PTX52016.1"/>
    <property type="molecule type" value="Genomic_DNA"/>
</dbReference>
<sequence>MAPALIVWDFDGVLNANVVEGRFVWADGLQDDLGVDPAEFSRDLFASGLMGEIIRGRVDLLAHVSDWLAGQGHEVSGEAFLTYWFEKDARPDAEVLGWLQAHPARHVIGTNNESRRSAYIEGPMGYSTRVERVFSSGRMGVAKPDAEFFAQIEDWAGVPSREILLVDDAEANVAAARDRGWQAFHFVLGTRDALPGVLGLA</sequence>
<name>A0A2T6B7I8_9RHOB</name>
<dbReference type="InterPro" id="IPR023214">
    <property type="entry name" value="HAD_sf"/>
</dbReference>
<keyword evidence="2" id="KW-1185">Reference proteome</keyword>
<comment type="caution">
    <text evidence="1">The sequence shown here is derived from an EMBL/GenBank/DDBJ whole genome shotgun (WGS) entry which is preliminary data.</text>
</comment>
<accession>A0A2T6B7I8</accession>
<gene>
    <name evidence="1" type="ORF">C8N44_10260</name>
</gene>
<protein>
    <submittedName>
        <fullName evidence="1">Putative hydrolase of the HAD superfamily</fullName>
    </submittedName>
</protein>
<dbReference type="NCBIfam" id="TIGR01509">
    <property type="entry name" value="HAD-SF-IA-v3"/>
    <property type="match status" value="1"/>
</dbReference>
<keyword evidence="1" id="KW-0378">Hydrolase</keyword>